<sequence length="179" mass="20629">MFVIQFVLLLLIFESADNSKILCVFPFPSPSHQFMLQTVSEELSLRGHQVTVITPNPRNATKLVNLTEIDVSFAYQIIPRTNFDKFINGTLLEKLIFMTDWSLEIMEEQLAHKPVKNLIKNNSNFDLVIVQLSFVYNILNLGFAALFGAPPYIDIFSKIIDYKIEGYLINVSYFVKQMR</sequence>
<accession>A0A9P0CJU6</accession>
<dbReference type="OrthoDB" id="5835829at2759"/>
<evidence type="ECO:0008006" key="4">
    <source>
        <dbReference type="Google" id="ProtNLM"/>
    </source>
</evidence>
<feature type="signal peptide" evidence="1">
    <location>
        <begin position="1"/>
        <end position="18"/>
    </location>
</feature>
<proteinExistence type="predicted"/>
<dbReference type="SUPFAM" id="SSF53756">
    <property type="entry name" value="UDP-Glycosyltransferase/glycogen phosphorylase"/>
    <property type="match status" value="1"/>
</dbReference>
<dbReference type="AlphaFoldDB" id="A0A9P0CJU6"/>
<dbReference type="EMBL" id="OV651823">
    <property type="protein sequence ID" value="CAH1101185.1"/>
    <property type="molecule type" value="Genomic_DNA"/>
</dbReference>
<gene>
    <name evidence="2" type="ORF">PSYICH_LOCUS2977</name>
</gene>
<organism evidence="2 3">
    <name type="scientific">Psylliodes chrysocephalus</name>
    <dbReference type="NCBI Taxonomy" id="3402493"/>
    <lineage>
        <taxon>Eukaryota</taxon>
        <taxon>Metazoa</taxon>
        <taxon>Ecdysozoa</taxon>
        <taxon>Arthropoda</taxon>
        <taxon>Hexapoda</taxon>
        <taxon>Insecta</taxon>
        <taxon>Pterygota</taxon>
        <taxon>Neoptera</taxon>
        <taxon>Endopterygota</taxon>
        <taxon>Coleoptera</taxon>
        <taxon>Polyphaga</taxon>
        <taxon>Cucujiformia</taxon>
        <taxon>Chrysomeloidea</taxon>
        <taxon>Chrysomelidae</taxon>
        <taxon>Galerucinae</taxon>
        <taxon>Alticini</taxon>
        <taxon>Psylliodes</taxon>
    </lineage>
</organism>
<protein>
    <recommendedName>
        <fullName evidence="4">Glucuronosyltransferase</fullName>
    </recommendedName>
</protein>
<dbReference type="Proteomes" id="UP001153636">
    <property type="component" value="Chromosome 11"/>
</dbReference>
<dbReference type="Gene3D" id="3.40.50.2000">
    <property type="entry name" value="Glycogen Phosphorylase B"/>
    <property type="match status" value="1"/>
</dbReference>
<reference evidence="2" key="1">
    <citation type="submission" date="2022-01" db="EMBL/GenBank/DDBJ databases">
        <authorList>
            <person name="King R."/>
        </authorList>
    </citation>
    <scope>NUCLEOTIDE SEQUENCE</scope>
</reference>
<keyword evidence="3" id="KW-1185">Reference proteome</keyword>
<feature type="chain" id="PRO_5040459415" description="Glucuronosyltransferase" evidence="1">
    <location>
        <begin position="19"/>
        <end position="179"/>
    </location>
</feature>
<name>A0A9P0CJU6_9CUCU</name>
<evidence type="ECO:0000313" key="3">
    <source>
        <dbReference type="Proteomes" id="UP001153636"/>
    </source>
</evidence>
<evidence type="ECO:0000313" key="2">
    <source>
        <dbReference type="EMBL" id="CAH1101185.1"/>
    </source>
</evidence>
<evidence type="ECO:0000256" key="1">
    <source>
        <dbReference type="SAM" id="SignalP"/>
    </source>
</evidence>
<keyword evidence="1" id="KW-0732">Signal</keyword>